<dbReference type="EMBL" id="LCTV02000001">
    <property type="protein sequence ID" value="PRQ77921.1"/>
    <property type="molecule type" value="Genomic_DNA"/>
</dbReference>
<feature type="compositionally biased region" description="Low complexity" evidence="5">
    <location>
        <begin position="67"/>
        <end position="104"/>
    </location>
</feature>
<evidence type="ECO:0000259" key="6">
    <source>
        <dbReference type="Pfam" id="PF05182"/>
    </source>
</evidence>
<sequence length="307" mass="31931">MDIDDDEAFLYGEGAADAAPPAAGGQDGVHAASAPTAPPAQDGGDAGEDEGDEEDEESDDDLEIILDGEGVAPTPAPRRSAAPVAASPQKPATAPAPSATTEYAPLDRPGVAKATSSTSVGPPSLPQPDATATDQTSTAILAAGAVDGIPQPDVPTEADGTPLKAPVAELVPRGSLKPLELTPSATPTFDVNAVHKDVNGNDIFDVDIDALEDKPWRKPGANMADYFNYGMNEATWKNYVRKQRELRGSESSSANPFVGFASGNIAQAWAELSPENKTLLMATIMGFQPVVCRLALRRGWEEWACLA</sequence>
<evidence type="ECO:0000256" key="4">
    <source>
        <dbReference type="ARBA" id="ARBA00023242"/>
    </source>
</evidence>
<protein>
    <submittedName>
        <fullName evidence="7">Fip1 motif-domain containing protein</fullName>
    </submittedName>
</protein>
<comment type="similarity">
    <text evidence="2">Belongs to the FIP1 family.</text>
</comment>
<dbReference type="GO" id="GO:0005847">
    <property type="term" value="C:mRNA cleavage and polyadenylation specificity factor complex"/>
    <property type="evidence" value="ECO:0007669"/>
    <property type="project" value="TreeGrafter"/>
</dbReference>
<evidence type="ECO:0000256" key="2">
    <source>
        <dbReference type="ARBA" id="ARBA00007459"/>
    </source>
</evidence>
<dbReference type="Proteomes" id="UP000239560">
    <property type="component" value="Unassembled WGS sequence"/>
</dbReference>
<comment type="subcellular location">
    <subcellularLocation>
        <location evidence="1">Nucleus</location>
    </subcellularLocation>
</comment>
<dbReference type="PANTHER" id="PTHR13484">
    <property type="entry name" value="FIP1-LIKE 1 PROTEIN"/>
    <property type="match status" value="1"/>
</dbReference>
<evidence type="ECO:0000256" key="5">
    <source>
        <dbReference type="SAM" id="MobiDB-lite"/>
    </source>
</evidence>
<evidence type="ECO:0000256" key="1">
    <source>
        <dbReference type="ARBA" id="ARBA00004123"/>
    </source>
</evidence>
<keyword evidence="3" id="KW-0507">mRNA processing</keyword>
<reference evidence="7 8" key="1">
    <citation type="journal article" date="2018" name="Elife">
        <title>Functional genomics of lipid metabolism in the oleaginous yeast Rhodosporidium toruloides.</title>
        <authorList>
            <person name="Coradetti S.T."/>
            <person name="Pinel D."/>
            <person name="Geiselman G."/>
            <person name="Ito M."/>
            <person name="Mondo S."/>
            <person name="Reilly M.C."/>
            <person name="Cheng Y.F."/>
            <person name="Bauer S."/>
            <person name="Grigoriev I."/>
            <person name="Gladden J.M."/>
            <person name="Simmons B.A."/>
            <person name="Brem R."/>
            <person name="Arkin A.P."/>
            <person name="Skerker J.M."/>
        </authorList>
    </citation>
    <scope>NUCLEOTIDE SEQUENCE [LARGE SCALE GENOMIC DNA]</scope>
    <source>
        <strain evidence="7 8">NBRC 0880</strain>
    </source>
</reference>
<comment type="caution">
    <text evidence="7">The sequence shown here is derived from an EMBL/GenBank/DDBJ whole genome shotgun (WGS) entry which is preliminary data.</text>
</comment>
<gene>
    <name evidence="7" type="ORF">AAT19DRAFT_8989</name>
</gene>
<accession>A0A2T0AIT1</accession>
<dbReference type="InterPro" id="IPR007854">
    <property type="entry name" value="Fip1_dom"/>
</dbReference>
<name>A0A2T0AIT1_RHOTO</name>
<evidence type="ECO:0000256" key="3">
    <source>
        <dbReference type="ARBA" id="ARBA00022664"/>
    </source>
</evidence>
<feature type="domain" description="Pre-mRNA polyadenylation factor Fip1" evidence="6">
    <location>
        <begin position="205"/>
        <end position="247"/>
    </location>
</feature>
<dbReference type="AlphaFoldDB" id="A0A2T0AIT1"/>
<feature type="compositionally biased region" description="Low complexity" evidence="5">
    <location>
        <begin position="14"/>
        <end position="24"/>
    </location>
</feature>
<evidence type="ECO:0000313" key="7">
    <source>
        <dbReference type="EMBL" id="PRQ77921.1"/>
    </source>
</evidence>
<dbReference type="Pfam" id="PF05182">
    <property type="entry name" value="Fip1"/>
    <property type="match status" value="1"/>
</dbReference>
<dbReference type="OrthoDB" id="1917198at2759"/>
<feature type="compositionally biased region" description="Acidic residues" evidence="5">
    <location>
        <begin position="45"/>
        <end position="66"/>
    </location>
</feature>
<dbReference type="PANTHER" id="PTHR13484:SF0">
    <property type="entry name" value="PRE-MRNA 3'-END-PROCESSING FACTOR FIP1"/>
    <property type="match status" value="1"/>
</dbReference>
<feature type="region of interest" description="Disordered" evidence="5">
    <location>
        <begin position="1"/>
        <end position="135"/>
    </location>
</feature>
<organism evidence="7 8">
    <name type="scientific">Rhodotorula toruloides</name>
    <name type="common">Yeast</name>
    <name type="synonym">Rhodosporidium toruloides</name>
    <dbReference type="NCBI Taxonomy" id="5286"/>
    <lineage>
        <taxon>Eukaryota</taxon>
        <taxon>Fungi</taxon>
        <taxon>Dikarya</taxon>
        <taxon>Basidiomycota</taxon>
        <taxon>Pucciniomycotina</taxon>
        <taxon>Microbotryomycetes</taxon>
        <taxon>Sporidiobolales</taxon>
        <taxon>Sporidiobolaceae</taxon>
        <taxon>Rhodotorula</taxon>
    </lineage>
</organism>
<keyword evidence="4" id="KW-0539">Nucleus</keyword>
<evidence type="ECO:0000313" key="8">
    <source>
        <dbReference type="Proteomes" id="UP000239560"/>
    </source>
</evidence>
<dbReference type="GO" id="GO:0006397">
    <property type="term" value="P:mRNA processing"/>
    <property type="evidence" value="ECO:0007669"/>
    <property type="project" value="UniProtKB-KW"/>
</dbReference>
<dbReference type="InterPro" id="IPR051187">
    <property type="entry name" value="Pre-mRNA_3'-end_processing_reg"/>
</dbReference>
<proteinExistence type="inferred from homology"/>